<keyword evidence="3" id="KW-0067">ATP-binding</keyword>
<evidence type="ECO:0000256" key="4">
    <source>
        <dbReference type="SAM" id="Coils"/>
    </source>
</evidence>
<dbReference type="InterPro" id="IPR013126">
    <property type="entry name" value="Hsp_70_fam"/>
</dbReference>
<dbReference type="Gene3D" id="3.90.640.10">
    <property type="entry name" value="Actin, Chain A, domain 4"/>
    <property type="match status" value="1"/>
</dbReference>
<protein>
    <submittedName>
        <fullName evidence="5">Heat shock protein 70</fullName>
    </submittedName>
</protein>
<dbReference type="SUPFAM" id="SSF53067">
    <property type="entry name" value="Actin-like ATPase domain"/>
    <property type="match status" value="2"/>
</dbReference>
<dbReference type="PANTHER" id="PTHR19375">
    <property type="entry name" value="HEAT SHOCK PROTEIN 70KDA"/>
    <property type="match status" value="1"/>
</dbReference>
<dbReference type="Proteomes" id="UP000046176">
    <property type="component" value="Unassembled WGS sequence"/>
</dbReference>
<dbReference type="PROSITE" id="PS00297">
    <property type="entry name" value="HSP70_1"/>
    <property type="match status" value="1"/>
</dbReference>
<dbReference type="GO" id="GO:0140662">
    <property type="term" value="F:ATP-dependent protein folding chaperone"/>
    <property type="evidence" value="ECO:0007669"/>
    <property type="project" value="InterPro"/>
</dbReference>
<dbReference type="InterPro" id="IPR018181">
    <property type="entry name" value="Heat_shock_70_CS"/>
</dbReference>
<dbReference type="EMBL" id="CCRH01000007">
    <property type="protein sequence ID" value="CDZ35608.1"/>
    <property type="molecule type" value="Genomic_DNA"/>
</dbReference>
<keyword evidence="5" id="KW-0346">Stress response</keyword>
<dbReference type="GO" id="GO:0005524">
    <property type="term" value="F:ATP binding"/>
    <property type="evidence" value="ECO:0007669"/>
    <property type="project" value="UniProtKB-KW"/>
</dbReference>
<keyword evidence="2" id="KW-0547">Nucleotide-binding</keyword>
<evidence type="ECO:0000313" key="5">
    <source>
        <dbReference type="EMBL" id="CDZ35608.1"/>
    </source>
</evidence>
<dbReference type="OrthoDB" id="9766019at2"/>
<proteinExistence type="inferred from homology"/>
<evidence type="ECO:0000313" key="6">
    <source>
        <dbReference type="Proteomes" id="UP000046176"/>
    </source>
</evidence>
<comment type="similarity">
    <text evidence="1">Belongs to the heat shock protein 70 family.</text>
</comment>
<reference evidence="5 6" key="1">
    <citation type="submission" date="2014-08" db="EMBL/GenBank/DDBJ databases">
        <authorList>
            <person name="Chen Y.-H."/>
        </authorList>
    </citation>
    <scope>NUCLEOTIDE SEQUENCE [LARGE SCALE GENOMIC DNA]</scope>
</reference>
<organism evidence="5 6">
    <name type="scientific">Neorhizobium galegae bv. officinalis</name>
    <dbReference type="NCBI Taxonomy" id="323656"/>
    <lineage>
        <taxon>Bacteria</taxon>
        <taxon>Pseudomonadati</taxon>
        <taxon>Pseudomonadota</taxon>
        <taxon>Alphaproteobacteria</taxon>
        <taxon>Hyphomicrobiales</taxon>
        <taxon>Rhizobiaceae</taxon>
        <taxon>Rhizobium/Agrobacterium group</taxon>
        <taxon>Neorhizobium</taxon>
    </lineage>
</organism>
<gene>
    <name evidence="5" type="ORF">NGAL_HAMBI1145_29300</name>
</gene>
<evidence type="ECO:0000256" key="1">
    <source>
        <dbReference type="ARBA" id="ARBA00007381"/>
    </source>
</evidence>
<dbReference type="Pfam" id="PF00012">
    <property type="entry name" value="HSP70"/>
    <property type="match status" value="1"/>
</dbReference>
<feature type="coiled-coil region" evidence="4">
    <location>
        <begin position="623"/>
        <end position="650"/>
    </location>
</feature>
<keyword evidence="4" id="KW-0175">Coiled coil</keyword>
<evidence type="ECO:0000256" key="2">
    <source>
        <dbReference type="ARBA" id="ARBA00022741"/>
    </source>
</evidence>
<dbReference type="FunFam" id="3.30.420.40:FF:000028">
    <property type="entry name" value="heat shock 70 kDa protein-like"/>
    <property type="match status" value="1"/>
</dbReference>
<dbReference type="InterPro" id="IPR043129">
    <property type="entry name" value="ATPase_NBD"/>
</dbReference>
<name>A0A0T7FKS1_NEOGA</name>
<dbReference type="PRINTS" id="PR00301">
    <property type="entry name" value="HEATSHOCK70"/>
</dbReference>
<sequence length="838" mass="91917">MYLGIDLGTSNSAVVGYLDGHLRLFKAADGGDVLPSVIYVDRRGHRFIGKSAYDRTVTSPQSVAAGFKRSMGTRSPIRINDEEWTPEECSAEIIRTLVAQAHTESGGRQIEGVVITIPAAFNQMQSEATIRSAKAAGLNKVSLVQEPVAAAIAAIAKSSVRDGVFLVYDLGGGTFDVALVISTGGSVNVIAHEGINMLGGRDFDRRIFDSIVRPWLMSNFTLPENFQKDPAYRFLTTVSHHAIERAKIQLSASASASIFASEDDVRMRDLSGSDIYLGIDTTRDAVAAIVRDKVEDTIALCRKVISDNGYRPEDISKIVPIGGPSKMPLIRDMLQRELAIEVEQNLDPMTAVAMGAAIFAESRVWEESHSTRKASRSKEEVRGSISLAFDYQARVTAETTRLSVRPEDTNVGKFWIEVIDETGTTTGRLAIDGPLRIPLPLRRDGDHRFKILVSGDDGIAVPTLSRDIVITRAPAAAASIPMTYSLAVKTQTGTVGYERNKLVPLVSKGTALPAEGRQTFRSGKTMRGGIADTLNFEFFDMATGIDDPEKNLHIGDFRLDAEKDLSRGERIARGEELIVHWRMSDNGLLSFAVEIPSLGRVIDAPNLYFVEGGHINFEGEQGSQVATSLLARAEEELRELKAILPALGQETNPLQNRIEDQHAALAVSIDADTHRSVTEEARKIRQEVALLKISPENVEHVVAKEVETAELDFDELRDMAEPAEIERHDRLVATARRSLRERDFDSARYALDEMRSIRFKIVSSQPEFLIGLFREIAGEDYLAVNEELHEQLVIEGIARIEAGDIDGLRAAIRGILTNRVSMEVSGAKIVELAHLLGS</sequence>
<dbReference type="RefSeq" id="WP_046667051.1">
    <property type="nucleotide sequence ID" value="NZ_CCRH01000007.1"/>
</dbReference>
<evidence type="ECO:0000256" key="3">
    <source>
        <dbReference type="ARBA" id="ARBA00022840"/>
    </source>
</evidence>
<dbReference type="AlphaFoldDB" id="A0A0T7FKS1"/>
<dbReference type="Gene3D" id="3.30.420.40">
    <property type="match status" value="2"/>
</dbReference>
<accession>A0A0T7FKS1</accession>